<gene>
    <name evidence="1" type="ORF">COCNU_02G016790</name>
</gene>
<sequence length="105" mass="11360">MHCGSCFCSECELINRENIDLETLTPEASNLESLGADLFSGFAGIKQPNPAYPQIGEDVGTSEGSIRVTGTLAAWIQGPNIRETSEPLTVKRPQDFKVTPIHLQA</sequence>
<reference evidence="1" key="1">
    <citation type="journal article" date="2017" name="Gigascience">
        <title>The genome draft of coconut (Cocos nucifera).</title>
        <authorList>
            <person name="Xiao Y."/>
            <person name="Xu P."/>
            <person name="Fan H."/>
            <person name="Baudouin L."/>
            <person name="Xia W."/>
            <person name="Bocs S."/>
            <person name="Xu J."/>
            <person name="Li Q."/>
            <person name="Guo A."/>
            <person name="Zhou L."/>
            <person name="Li J."/>
            <person name="Wu Y."/>
            <person name="Ma Z."/>
            <person name="Armero A."/>
            <person name="Issali A.E."/>
            <person name="Liu N."/>
            <person name="Peng M."/>
            <person name="Yang Y."/>
        </authorList>
    </citation>
    <scope>NUCLEOTIDE SEQUENCE</scope>
    <source>
        <tissue evidence="1">Spear leaf of Hainan Tall coconut</tissue>
    </source>
</reference>
<organism evidence="1 2">
    <name type="scientific">Cocos nucifera</name>
    <name type="common">Coconut palm</name>
    <dbReference type="NCBI Taxonomy" id="13894"/>
    <lineage>
        <taxon>Eukaryota</taxon>
        <taxon>Viridiplantae</taxon>
        <taxon>Streptophyta</taxon>
        <taxon>Embryophyta</taxon>
        <taxon>Tracheophyta</taxon>
        <taxon>Spermatophyta</taxon>
        <taxon>Magnoliopsida</taxon>
        <taxon>Liliopsida</taxon>
        <taxon>Arecaceae</taxon>
        <taxon>Arecoideae</taxon>
        <taxon>Cocoseae</taxon>
        <taxon>Attaleinae</taxon>
        <taxon>Cocos</taxon>
    </lineage>
</organism>
<accession>A0A8K0I0H4</accession>
<reference evidence="1" key="2">
    <citation type="submission" date="2019-07" db="EMBL/GenBank/DDBJ databases">
        <authorList>
            <person name="Yang Y."/>
            <person name="Bocs S."/>
            <person name="Baudouin L."/>
        </authorList>
    </citation>
    <scope>NUCLEOTIDE SEQUENCE</scope>
    <source>
        <tissue evidence="1">Spear leaf of Hainan Tall coconut</tissue>
    </source>
</reference>
<evidence type="ECO:0000313" key="1">
    <source>
        <dbReference type="EMBL" id="KAG1331711.1"/>
    </source>
</evidence>
<dbReference type="EMBL" id="CM017873">
    <property type="protein sequence ID" value="KAG1331711.1"/>
    <property type="molecule type" value="Genomic_DNA"/>
</dbReference>
<dbReference type="Proteomes" id="UP000797356">
    <property type="component" value="Chromosome 2"/>
</dbReference>
<comment type="caution">
    <text evidence="1">The sequence shown here is derived from an EMBL/GenBank/DDBJ whole genome shotgun (WGS) entry which is preliminary data.</text>
</comment>
<proteinExistence type="predicted"/>
<keyword evidence="2" id="KW-1185">Reference proteome</keyword>
<protein>
    <submittedName>
        <fullName evidence="1">Uncharacterized protein</fullName>
    </submittedName>
</protein>
<dbReference type="AlphaFoldDB" id="A0A8K0I0H4"/>
<evidence type="ECO:0000313" key="2">
    <source>
        <dbReference type="Proteomes" id="UP000797356"/>
    </source>
</evidence>
<name>A0A8K0I0H4_COCNU</name>